<dbReference type="SMART" id="SM00369">
    <property type="entry name" value="LRR_TYP"/>
    <property type="match status" value="8"/>
</dbReference>
<evidence type="ECO:0000313" key="7">
    <source>
        <dbReference type="EMBL" id="EJK56496.1"/>
    </source>
</evidence>
<proteinExistence type="predicted"/>
<dbReference type="InterPro" id="IPR003591">
    <property type="entry name" value="Leu-rich_rpt_typical-subtyp"/>
</dbReference>
<feature type="compositionally biased region" description="Basic and acidic residues" evidence="4">
    <location>
        <begin position="370"/>
        <end position="384"/>
    </location>
</feature>
<dbReference type="InterPro" id="IPR055414">
    <property type="entry name" value="LRR_R13L4/SHOC2-like"/>
</dbReference>
<feature type="compositionally biased region" description="Polar residues" evidence="4">
    <location>
        <begin position="175"/>
        <end position="195"/>
    </location>
</feature>
<feature type="compositionally biased region" description="Polar residues" evidence="4">
    <location>
        <begin position="242"/>
        <end position="252"/>
    </location>
</feature>
<gene>
    <name evidence="7" type="ORF">THAOC_23604</name>
</gene>
<evidence type="ECO:0000259" key="6">
    <source>
        <dbReference type="Pfam" id="PF23598"/>
    </source>
</evidence>
<feature type="compositionally biased region" description="Polar residues" evidence="4">
    <location>
        <begin position="1"/>
        <end position="10"/>
    </location>
</feature>
<dbReference type="PROSITE" id="PS51450">
    <property type="entry name" value="LRR"/>
    <property type="match status" value="3"/>
</dbReference>
<feature type="region of interest" description="Disordered" evidence="4">
    <location>
        <begin position="299"/>
        <end position="463"/>
    </location>
</feature>
<evidence type="ECO:0000256" key="1">
    <source>
        <dbReference type="ARBA" id="ARBA00022614"/>
    </source>
</evidence>
<feature type="non-terminal residue" evidence="7">
    <location>
        <position position="1"/>
    </location>
</feature>
<dbReference type="PANTHER" id="PTHR48057:SF7">
    <property type="entry name" value="LEUCINE-RICH REPEAT SERINE_THREONINE-PROTEIN KINASE 1"/>
    <property type="match status" value="1"/>
</dbReference>
<dbReference type="Pfam" id="PF23598">
    <property type="entry name" value="LRR_14"/>
    <property type="match status" value="1"/>
</dbReference>
<dbReference type="EMBL" id="AGNL01031257">
    <property type="protein sequence ID" value="EJK56496.1"/>
    <property type="molecule type" value="Genomic_DNA"/>
</dbReference>
<dbReference type="Pfam" id="PF00560">
    <property type="entry name" value="LRR_1"/>
    <property type="match status" value="2"/>
</dbReference>
<feature type="region of interest" description="Disordered" evidence="4">
    <location>
        <begin position="1"/>
        <end position="115"/>
    </location>
</feature>
<feature type="compositionally biased region" description="Low complexity" evidence="4">
    <location>
        <begin position="440"/>
        <end position="460"/>
    </location>
</feature>
<dbReference type="SUPFAM" id="SSF52058">
    <property type="entry name" value="L domain-like"/>
    <property type="match status" value="2"/>
</dbReference>
<keyword evidence="8" id="KW-1185">Reference proteome</keyword>
<dbReference type="InterPro" id="IPR001611">
    <property type="entry name" value="Leu-rich_rpt"/>
</dbReference>
<evidence type="ECO:0000256" key="3">
    <source>
        <dbReference type="ARBA" id="ARBA00023136"/>
    </source>
</evidence>
<keyword evidence="5" id="KW-0812">Transmembrane</keyword>
<feature type="domain" description="Disease resistance R13L4/SHOC-2-like LRR" evidence="6">
    <location>
        <begin position="1135"/>
        <end position="1314"/>
    </location>
</feature>
<accession>K0S6G6</accession>
<dbReference type="eggNOG" id="ENOG502QSJU">
    <property type="taxonomic scope" value="Eukaryota"/>
</dbReference>
<reference evidence="7 8" key="1">
    <citation type="journal article" date="2012" name="Genome Biol.">
        <title>Genome and low-iron response of an oceanic diatom adapted to chronic iron limitation.</title>
        <authorList>
            <person name="Lommer M."/>
            <person name="Specht M."/>
            <person name="Roy A.S."/>
            <person name="Kraemer L."/>
            <person name="Andreson R."/>
            <person name="Gutowska M.A."/>
            <person name="Wolf J."/>
            <person name="Bergner S.V."/>
            <person name="Schilhabel M.B."/>
            <person name="Klostermeier U.C."/>
            <person name="Beiko R.G."/>
            <person name="Rosenstiel P."/>
            <person name="Hippler M."/>
            <person name="Laroche J."/>
        </authorList>
    </citation>
    <scope>NUCLEOTIDE SEQUENCE [LARGE SCALE GENOMIC DNA]</scope>
    <source>
        <strain evidence="7 8">CCMP1005</strain>
    </source>
</reference>
<feature type="compositionally biased region" description="Polar residues" evidence="4">
    <location>
        <begin position="397"/>
        <end position="417"/>
    </location>
</feature>
<dbReference type="InterPro" id="IPR052595">
    <property type="entry name" value="LRRC69/RLP"/>
</dbReference>
<keyword evidence="3 5" id="KW-0472">Membrane</keyword>
<dbReference type="Proteomes" id="UP000266841">
    <property type="component" value="Unassembled WGS sequence"/>
</dbReference>
<keyword evidence="1" id="KW-0433">Leucine-rich repeat</keyword>
<dbReference type="PANTHER" id="PTHR48057">
    <property type="entry name" value="LEUCINE-RICH REPEAT SERINE/THREONINE-PROTEIN KINASE 1"/>
    <property type="match status" value="1"/>
</dbReference>
<evidence type="ECO:0000256" key="5">
    <source>
        <dbReference type="SAM" id="Phobius"/>
    </source>
</evidence>
<sequence length="1558" mass="171215">SRSTQRNGNVASAAALLLRTAPAGGRNAHPNPRRAAPNQNSADGVWSSMAGHLWAAPHSPSMAGKCDDQMDETVSTSDLPHNAPEDNSFMSFSSEEDEDEDCGGGKSEENDTSHKSIAASIDRFVDSVHETVEDESPLALLESSRTRSRREAAKLNPDRTTSGSTFPLSRMERGMTSTRNAEGRTGQPSWNANEQTTAPIASGTSVNDDASFGGSIVPLSTTPIENTQEQCLAKSFVRSRETQQPMNDSSAPLLTPGSDGDFEESIASNFSGEFSVSVCSSDDDDFSIDIVGEDEQEAEPLMPAHAHGSRVTTPRATNRKAHLTDAVEKSGAACRLPPAYSTRPSKNGARVDNADPFSSYYASESNAGKGQREEQGDNKKDRARTSLMATLSRMDSKSTNRMRSNDTAVKSRQSAASLRSKMSLKSFRSNRRSETRGNNSVSSQDSKTSAKSTTSTVISSNGGSRSVLDTAIAMDDGFNVWRNKSETKKASQLIDDIETCSGSTQRRRKPFCSRLNSTKTRKCCAAYFLLVGVVTVGTLYGLGLMPTSTSDRPVDETLVVDPPTPSPSERFYGPAWYVDWTSYQCRQDCEGPSPCGGFVNSWDQTFPTLELCCTVNFESYINKHWTLDQCMAAATASDSPIATDYPTWSPHASTSPTESPIVTQASVKPQVMYFADYESITCIEEESSGKQDWDIGYPTYEDCCEVNFSFVEDSPCNASAGTMEKSQIIYYADWETRKCKHTDSQSQYFDQRFASGEECCQDSFSWDPTRLCFKSLSFDEETVAGDSSSHSKQEEEVADNTDDSKYYADFSKGECLPLDELDEEKSWQKVYSTEAECCAAHFSWDVNGLCYEKVDVSIVENRKYYANFVERRCETKHTSETSRWDTGYSTREECCETNFPGTRMDRASLSYAIEDAVSEPNAAAFIVASHSWNTHAPSIAKSSVPSASPTDDPTAEPTQSKLDALKAVLLPLSPNSLESLDDDDSDQYRAMEWLVKNESFDSFSTEKIAQRWSLATLYESFYGKEWKESAGWLRDRGEYSDECSWQGIVCGDLGSVTRIELKGNSLWGGLPPEISLLDNLEYLGLSENEIKEIPAEVFKLERLKVLDLEKNLIETLPEVIVTIDLSTMGTSISPLEELYLSYNKLDSIPSSLFQLSTLKVLWASNNKLSEIPMGIGALTSLEDLDLEGNRIAGSIPNSLFNLPKLRSLYLHDNMLTGQLAPSMTRLSKLEILDLDSNSLSGAVSPRLGLFPQLTQLHLGKNEFEGQLPWNALSRLSNLTVLDVSYNRLNSTISTQIGGLSNLVSIRLDNNYHKNENGKVTSFGIKGSIPSTIGLLHKLQELRLDDNYVSGSIPNSMQFLQNLLTFRAESNNLKGAIPPMPANLQYLHLWSNYLTGTISGQLGTLRQLQELFLDDNDLTGTIPLQLGYLTSASYISFAQNQLRGPLPPSFGGLASLKRLDLYDNKLTGAIPSQLANAPLAKLKLEGNLFHGDIPQPVCDAVDSISGDCATTSSPTPSPGSDQFGFTVARESAYRIWGSHVDMSKITSVKMSARNERKWL</sequence>
<evidence type="ECO:0000313" key="8">
    <source>
        <dbReference type="Proteomes" id="UP000266841"/>
    </source>
</evidence>
<feature type="region of interest" description="Disordered" evidence="4">
    <location>
        <begin position="238"/>
        <end position="260"/>
    </location>
</feature>
<dbReference type="Pfam" id="PF13855">
    <property type="entry name" value="LRR_8"/>
    <property type="match status" value="1"/>
</dbReference>
<dbReference type="InterPro" id="IPR032675">
    <property type="entry name" value="LRR_dom_sf"/>
</dbReference>
<name>K0S6G6_THAOC</name>
<evidence type="ECO:0000256" key="2">
    <source>
        <dbReference type="ARBA" id="ARBA00022737"/>
    </source>
</evidence>
<dbReference type="FunFam" id="3.80.10.10:FF:000095">
    <property type="entry name" value="LRR receptor-like serine/threonine-protein kinase GSO1"/>
    <property type="match status" value="1"/>
</dbReference>
<dbReference type="OrthoDB" id="38453at2759"/>
<comment type="caution">
    <text evidence="7">The sequence shown here is derived from an EMBL/GenBank/DDBJ whole genome shotgun (WGS) entry which is preliminary data.</text>
</comment>
<feature type="region of interest" description="Disordered" evidence="4">
    <location>
        <begin position="130"/>
        <end position="195"/>
    </location>
</feature>
<dbReference type="FunFam" id="3.80.10.10:FF:000041">
    <property type="entry name" value="LRR receptor-like serine/threonine-protein kinase ERECTA"/>
    <property type="match status" value="1"/>
</dbReference>
<dbReference type="SMART" id="SM00364">
    <property type="entry name" value="LRR_BAC"/>
    <property type="match status" value="5"/>
</dbReference>
<feature type="transmembrane region" description="Helical" evidence="5">
    <location>
        <begin position="525"/>
        <end position="543"/>
    </location>
</feature>
<dbReference type="Gene3D" id="3.80.10.10">
    <property type="entry name" value="Ribonuclease Inhibitor"/>
    <property type="match status" value="4"/>
</dbReference>
<feature type="region of interest" description="Disordered" evidence="4">
    <location>
        <begin position="784"/>
        <end position="803"/>
    </location>
</feature>
<feature type="compositionally biased region" description="Polar residues" evidence="4">
    <location>
        <begin position="158"/>
        <end position="167"/>
    </location>
</feature>
<feature type="region of interest" description="Disordered" evidence="4">
    <location>
        <begin position="938"/>
        <end position="958"/>
    </location>
</feature>
<evidence type="ECO:0000256" key="4">
    <source>
        <dbReference type="SAM" id="MobiDB-lite"/>
    </source>
</evidence>
<keyword evidence="5" id="KW-1133">Transmembrane helix</keyword>
<dbReference type="SMART" id="SM00365">
    <property type="entry name" value="LRR_SD22"/>
    <property type="match status" value="6"/>
</dbReference>
<protein>
    <recommendedName>
        <fullName evidence="6">Disease resistance R13L4/SHOC-2-like LRR domain-containing protein</fullName>
    </recommendedName>
</protein>
<keyword evidence="2" id="KW-0677">Repeat</keyword>
<organism evidence="7 8">
    <name type="scientific">Thalassiosira oceanica</name>
    <name type="common">Marine diatom</name>
    <dbReference type="NCBI Taxonomy" id="159749"/>
    <lineage>
        <taxon>Eukaryota</taxon>
        <taxon>Sar</taxon>
        <taxon>Stramenopiles</taxon>
        <taxon>Ochrophyta</taxon>
        <taxon>Bacillariophyta</taxon>
        <taxon>Coscinodiscophyceae</taxon>
        <taxon>Thalassiosirophycidae</taxon>
        <taxon>Thalassiosirales</taxon>
        <taxon>Thalassiosiraceae</taxon>
        <taxon>Thalassiosira</taxon>
    </lineage>
</organism>